<comment type="caution">
    <text evidence="1">The sequence shown here is derived from an EMBL/GenBank/DDBJ whole genome shotgun (WGS) entry which is preliminary data.</text>
</comment>
<evidence type="ECO:0000313" key="2">
    <source>
        <dbReference type="Proteomes" id="UP001489719"/>
    </source>
</evidence>
<evidence type="ECO:0000313" key="1">
    <source>
        <dbReference type="EMBL" id="KAK9319574.1"/>
    </source>
</evidence>
<protein>
    <submittedName>
        <fullName evidence="1">Uncharacterized protein</fullName>
    </submittedName>
</protein>
<dbReference type="Proteomes" id="UP001489719">
    <property type="component" value="Unassembled WGS sequence"/>
</dbReference>
<keyword evidence="2" id="KW-1185">Reference proteome</keyword>
<sequence>MATNAIFRRCYRPCNSLSRQVGRRWYAEWSDGSASKYQMGTILRPSGVATTEPFSITRAIVNNGPDLLVRRPEFTPASLLLIATPQYANELYSAVAEESHPFSVYGAVVDVVPPGGKRDGISYLWTSQRITVNHSNSTNLSVARSTGTHSHGHNDGRLDPAARGRYVSKGGQQWVLNRLYLSLVFNHGAKNVRIQSASTIFETGVEGILAAREAGAPEPELYGTMELNIPLNISFEEPERTPVLEVLENRSVLADESATMYVTSKKDNIIKTINGRAGSSFLEASLAASLYLEAPPPMDTPLRSKDAEYQKNRSVYAVLDDKARYKVIAGGGGWGARAGMLVLDPEADIPEGAKIQFLVSTNKVPDELDSDFDVGDDQKGKLFFECVAPVQLTDEVEENSVRSTEIALEDIFGAGSENQFFVGRKKFDVHGEYCVASVEDGT</sequence>
<reference evidence="2" key="1">
    <citation type="journal article" date="2024" name="Front. Bioeng. Biotechnol.">
        <title>Genome-scale model development and genomic sequencing of the oleaginous clade Lipomyces.</title>
        <authorList>
            <person name="Czajka J.J."/>
            <person name="Han Y."/>
            <person name="Kim J."/>
            <person name="Mondo S.J."/>
            <person name="Hofstad B.A."/>
            <person name="Robles A."/>
            <person name="Haridas S."/>
            <person name="Riley R."/>
            <person name="LaButti K."/>
            <person name="Pangilinan J."/>
            <person name="Andreopoulos W."/>
            <person name="Lipzen A."/>
            <person name="Yan J."/>
            <person name="Wang M."/>
            <person name="Ng V."/>
            <person name="Grigoriev I.V."/>
            <person name="Spatafora J.W."/>
            <person name="Magnuson J.K."/>
            <person name="Baker S.E."/>
            <person name="Pomraning K.R."/>
        </authorList>
    </citation>
    <scope>NUCLEOTIDE SEQUENCE [LARGE SCALE GENOMIC DNA]</scope>
    <source>
        <strain evidence="2">CBS 10300</strain>
    </source>
</reference>
<name>A0ACC3TEH2_9ASCO</name>
<proteinExistence type="predicted"/>
<accession>A0ACC3TEH2</accession>
<organism evidence="1 2">
    <name type="scientific">Lipomyces orientalis</name>
    <dbReference type="NCBI Taxonomy" id="1233043"/>
    <lineage>
        <taxon>Eukaryota</taxon>
        <taxon>Fungi</taxon>
        <taxon>Dikarya</taxon>
        <taxon>Ascomycota</taxon>
        <taxon>Saccharomycotina</taxon>
        <taxon>Lipomycetes</taxon>
        <taxon>Lipomycetales</taxon>
        <taxon>Lipomycetaceae</taxon>
        <taxon>Lipomyces</taxon>
    </lineage>
</organism>
<dbReference type="EMBL" id="MU970177">
    <property type="protein sequence ID" value="KAK9319574.1"/>
    <property type="molecule type" value="Genomic_DNA"/>
</dbReference>
<gene>
    <name evidence="1" type="ORF">V1517DRAFT_332111</name>
</gene>